<dbReference type="InterPro" id="IPR027417">
    <property type="entry name" value="P-loop_NTPase"/>
</dbReference>
<comment type="caution">
    <text evidence="1">The sequence shown here is derived from an EMBL/GenBank/DDBJ whole genome shotgun (WGS) entry which is preliminary data.</text>
</comment>
<organism evidence="1 2">
    <name type="scientific">Sulfobacillus benefaciens</name>
    <dbReference type="NCBI Taxonomy" id="453960"/>
    <lineage>
        <taxon>Bacteria</taxon>
        <taxon>Bacillati</taxon>
        <taxon>Bacillota</taxon>
        <taxon>Clostridia</taxon>
        <taxon>Eubacteriales</taxon>
        <taxon>Clostridiales Family XVII. Incertae Sedis</taxon>
        <taxon>Sulfobacillus</taxon>
    </lineage>
</organism>
<gene>
    <name evidence="1" type="ORF">C7B46_16815</name>
</gene>
<dbReference type="AlphaFoldDB" id="A0A2T2XA58"/>
<protein>
    <recommendedName>
        <fullName evidence="3">Asp23/Gls24 family envelope stress response protein</fullName>
    </recommendedName>
</protein>
<name>A0A2T2XA58_9FIRM</name>
<sequence length="276" mass="30581">MNIHALVGPSGTGKSHRASMVAEQINADSIIDDGLLIVDGRIVAGISAKREATRVAAVKRAILADEDHAAAVKDGLKRLAPHDVLILGTSKEMIRHILAALDLGQQPVDWIRIEQVTTLEERQIAQQVRRQQGKHVIPAPTMEVKKSFGGYWVDPLRFMFRGRHRQMVVEKSIVRPTYSSLGKFYIADTVIAAVASHIGRNTPGISRVVRTVVQSNGGLLSIEMEVWLGTRRHIFRVLEDTQKRVHDTLEEMTAVNVGTVKIHARRIVVEEVPVAE</sequence>
<dbReference type="Gene3D" id="3.40.50.300">
    <property type="entry name" value="P-loop containing nucleotide triphosphate hydrolases"/>
    <property type="match status" value="1"/>
</dbReference>
<dbReference type="EMBL" id="PXYW01000063">
    <property type="protein sequence ID" value="PSR31401.1"/>
    <property type="molecule type" value="Genomic_DNA"/>
</dbReference>
<evidence type="ECO:0000313" key="1">
    <source>
        <dbReference type="EMBL" id="PSR31401.1"/>
    </source>
</evidence>
<evidence type="ECO:0008006" key="3">
    <source>
        <dbReference type="Google" id="ProtNLM"/>
    </source>
</evidence>
<dbReference type="Proteomes" id="UP000242972">
    <property type="component" value="Unassembled WGS sequence"/>
</dbReference>
<evidence type="ECO:0000313" key="2">
    <source>
        <dbReference type="Proteomes" id="UP000242972"/>
    </source>
</evidence>
<dbReference type="SUPFAM" id="SSF52540">
    <property type="entry name" value="P-loop containing nucleoside triphosphate hydrolases"/>
    <property type="match status" value="1"/>
</dbReference>
<proteinExistence type="predicted"/>
<accession>A0A2T2XA58</accession>
<reference evidence="1 2" key="1">
    <citation type="journal article" date="2014" name="BMC Genomics">
        <title>Comparison of environmental and isolate Sulfobacillus genomes reveals diverse carbon, sulfur, nitrogen, and hydrogen metabolisms.</title>
        <authorList>
            <person name="Justice N.B."/>
            <person name="Norman A."/>
            <person name="Brown C.T."/>
            <person name="Singh A."/>
            <person name="Thomas B.C."/>
            <person name="Banfield J.F."/>
        </authorList>
    </citation>
    <scope>NUCLEOTIDE SEQUENCE [LARGE SCALE GENOMIC DNA]</scope>
    <source>
        <strain evidence="1">AMDSBA4</strain>
    </source>
</reference>